<organism evidence="2 3">
    <name type="scientific">Methylomusa anaerophila</name>
    <dbReference type="NCBI Taxonomy" id="1930071"/>
    <lineage>
        <taxon>Bacteria</taxon>
        <taxon>Bacillati</taxon>
        <taxon>Bacillota</taxon>
        <taxon>Negativicutes</taxon>
        <taxon>Selenomonadales</taxon>
        <taxon>Sporomusaceae</taxon>
        <taxon>Methylomusa</taxon>
    </lineage>
</organism>
<keyword evidence="3" id="KW-1185">Reference proteome</keyword>
<sequence length="170" mass="19702">MILLLKKSLLKKTIATVVCFTIISSVGMVNAQQETTRPKDAMATAQIETAAVFPRDKHQAVMIWAEALKQRNGAFRYAILTNELKEQEYEKYHSMHWVIGGSSPHVVSYSINELNKIDDETYEYEIQYVMTDSTKALYDSQENITVKKLGQLWFVIKHENYEYLPEFIKK</sequence>
<feature type="chain" id="PRO_5016806434" description="DUF4829 domain-containing protein" evidence="1">
    <location>
        <begin position="32"/>
        <end position="170"/>
    </location>
</feature>
<gene>
    <name evidence="2" type="ORF">MAMMFC1_01605</name>
</gene>
<dbReference type="EMBL" id="AP018449">
    <property type="protein sequence ID" value="BBB90938.1"/>
    <property type="molecule type" value="Genomic_DNA"/>
</dbReference>
<evidence type="ECO:0000313" key="2">
    <source>
        <dbReference type="EMBL" id="BBB90938.1"/>
    </source>
</evidence>
<proteinExistence type="predicted"/>
<keyword evidence="1" id="KW-0732">Signal</keyword>
<evidence type="ECO:0008006" key="4">
    <source>
        <dbReference type="Google" id="ProtNLM"/>
    </source>
</evidence>
<dbReference type="KEGG" id="mana:MAMMFC1_01605"/>
<protein>
    <recommendedName>
        <fullName evidence="4">DUF4829 domain-containing protein</fullName>
    </recommendedName>
</protein>
<feature type="signal peptide" evidence="1">
    <location>
        <begin position="1"/>
        <end position="31"/>
    </location>
</feature>
<reference evidence="2 3" key="1">
    <citation type="journal article" date="2018" name="Int. J. Syst. Evol. Microbiol.">
        <title>Methylomusa anaerophila gen. nov., sp. nov., an anaerobic methanol-utilizing bacterium isolated from a microbial fuel cell.</title>
        <authorList>
            <person name="Amano N."/>
            <person name="Yamamuro A."/>
            <person name="Miyahara M."/>
            <person name="Kouzuma A."/>
            <person name="Abe T."/>
            <person name="Watanabe K."/>
        </authorList>
    </citation>
    <scope>NUCLEOTIDE SEQUENCE [LARGE SCALE GENOMIC DNA]</scope>
    <source>
        <strain evidence="2 3">MMFC1</strain>
    </source>
</reference>
<name>A0A348AIP0_9FIRM</name>
<evidence type="ECO:0000313" key="3">
    <source>
        <dbReference type="Proteomes" id="UP000276437"/>
    </source>
</evidence>
<accession>A0A348AIP0</accession>
<evidence type="ECO:0000256" key="1">
    <source>
        <dbReference type="SAM" id="SignalP"/>
    </source>
</evidence>
<dbReference type="AlphaFoldDB" id="A0A348AIP0"/>
<dbReference type="Proteomes" id="UP000276437">
    <property type="component" value="Chromosome"/>
</dbReference>